<dbReference type="Gene3D" id="3.40.50.150">
    <property type="entry name" value="Vaccinia Virus protein VP39"/>
    <property type="match status" value="1"/>
</dbReference>
<dbReference type="CDD" id="cd02440">
    <property type="entry name" value="AdoMet_MTases"/>
    <property type="match status" value="1"/>
</dbReference>
<dbReference type="PANTHER" id="PTHR43861:SF1">
    <property type="entry name" value="TRANS-ACONITATE 2-METHYLTRANSFERASE"/>
    <property type="match status" value="1"/>
</dbReference>
<proteinExistence type="predicted"/>
<keyword evidence="2" id="KW-1185">Reference proteome</keyword>
<dbReference type="GO" id="GO:0032259">
    <property type="term" value="P:methylation"/>
    <property type="evidence" value="ECO:0007669"/>
    <property type="project" value="UniProtKB-KW"/>
</dbReference>
<dbReference type="InterPro" id="IPR023149">
    <property type="entry name" value="Trans_acon_MeTrfase_C"/>
</dbReference>
<dbReference type="GO" id="GO:0030798">
    <property type="term" value="F:trans-aconitate 2-methyltransferase activity"/>
    <property type="evidence" value="ECO:0007669"/>
    <property type="project" value="InterPro"/>
</dbReference>
<dbReference type="AlphaFoldDB" id="A0A495JT88"/>
<dbReference type="Gene3D" id="1.10.150.290">
    <property type="entry name" value="S-adenosyl-L-methionine-dependent methyltransferases"/>
    <property type="match status" value="1"/>
</dbReference>
<sequence>MWDPSRYLRYRDERARPFHDLLARLPASAPRTVVDLGCGPGNLTTTLAQRWPQARVTGLDSSPEMIDKALELGSGIEFAVGDVRDWVPDPTVDVVVSNAVLQWVPGHEELLVRWAAQLPAGAWLAVQVPGNFDAASHRALRAVAEDPRWRERLVPLLRSAPVSDPIGYAALLTGAGCAVDAWETTYVHLLPADQAADHPALTWMEGTALRPVRASLGGDTPAWADFRATLGAQLAEAYPVRDGLVYFPFRRHFFVAQTGARAVADQRPAVRENP</sequence>
<organism evidence="1 2">
    <name type="scientific">Micromonospora pisi</name>
    <dbReference type="NCBI Taxonomy" id="589240"/>
    <lineage>
        <taxon>Bacteria</taxon>
        <taxon>Bacillati</taxon>
        <taxon>Actinomycetota</taxon>
        <taxon>Actinomycetes</taxon>
        <taxon>Micromonosporales</taxon>
        <taxon>Micromonosporaceae</taxon>
        <taxon>Micromonospora</taxon>
    </lineage>
</organism>
<dbReference type="RefSeq" id="WP_121159676.1">
    <property type="nucleotide sequence ID" value="NZ_RBKT01000001.1"/>
</dbReference>
<comment type="caution">
    <text evidence="1">The sequence shown here is derived from an EMBL/GenBank/DDBJ whole genome shotgun (WGS) entry which is preliminary data.</text>
</comment>
<dbReference type="SUPFAM" id="SSF53335">
    <property type="entry name" value="S-adenosyl-L-methionine-dependent methyltransferases"/>
    <property type="match status" value="1"/>
</dbReference>
<dbReference type="Proteomes" id="UP000277671">
    <property type="component" value="Unassembled WGS sequence"/>
</dbReference>
<keyword evidence="1" id="KW-0808">Transferase</keyword>
<protein>
    <submittedName>
        <fullName evidence="1">Trans-aconitate 2-methyltransferase</fullName>
    </submittedName>
</protein>
<dbReference type="Pfam" id="PF13489">
    <property type="entry name" value="Methyltransf_23"/>
    <property type="match status" value="1"/>
</dbReference>
<name>A0A495JT88_9ACTN</name>
<dbReference type="PANTHER" id="PTHR43861">
    <property type="entry name" value="TRANS-ACONITATE 2-METHYLTRANSFERASE-RELATED"/>
    <property type="match status" value="1"/>
</dbReference>
<evidence type="ECO:0000313" key="2">
    <source>
        <dbReference type="Proteomes" id="UP000277671"/>
    </source>
</evidence>
<keyword evidence="1" id="KW-0489">Methyltransferase</keyword>
<reference evidence="1 2" key="1">
    <citation type="submission" date="2018-10" db="EMBL/GenBank/DDBJ databases">
        <title>Sequencing the genomes of 1000 actinobacteria strains.</title>
        <authorList>
            <person name="Klenk H.-P."/>
        </authorList>
    </citation>
    <scope>NUCLEOTIDE SEQUENCE [LARGE SCALE GENOMIC DNA]</scope>
    <source>
        <strain evidence="1 2">DSM 45175</strain>
    </source>
</reference>
<dbReference type="EMBL" id="RBKT01000001">
    <property type="protein sequence ID" value="RKR91574.1"/>
    <property type="molecule type" value="Genomic_DNA"/>
</dbReference>
<dbReference type="OrthoDB" id="9795085at2"/>
<dbReference type="InterPro" id="IPR029063">
    <property type="entry name" value="SAM-dependent_MTases_sf"/>
</dbReference>
<gene>
    <name evidence="1" type="ORF">BDK92_5974</name>
</gene>
<accession>A0A495JT88</accession>
<dbReference type="NCBIfam" id="NF010703">
    <property type="entry name" value="PRK14103.1"/>
    <property type="match status" value="1"/>
</dbReference>
<evidence type="ECO:0000313" key="1">
    <source>
        <dbReference type="EMBL" id="RKR91574.1"/>
    </source>
</evidence>